<dbReference type="Proteomes" id="UP000250079">
    <property type="component" value="Chromosome"/>
</dbReference>
<gene>
    <name evidence="1" type="ORF">IMCC3135_02220</name>
</gene>
<dbReference type="KEGG" id="gai:IMCC3135_02220"/>
<proteinExistence type="predicted"/>
<organism evidence="1 2">
    <name type="scientific">Granulosicoccus antarcticus IMCC3135</name>
    <dbReference type="NCBI Taxonomy" id="1192854"/>
    <lineage>
        <taxon>Bacteria</taxon>
        <taxon>Pseudomonadati</taxon>
        <taxon>Pseudomonadota</taxon>
        <taxon>Gammaproteobacteria</taxon>
        <taxon>Chromatiales</taxon>
        <taxon>Granulosicoccaceae</taxon>
        <taxon>Granulosicoccus</taxon>
    </lineage>
</organism>
<name>A0A2Z2NL90_9GAMM</name>
<protein>
    <submittedName>
        <fullName evidence="1">Uncharacterized protein</fullName>
    </submittedName>
</protein>
<dbReference type="AlphaFoldDB" id="A0A2Z2NL90"/>
<keyword evidence="2" id="KW-1185">Reference proteome</keyword>
<sequence length="30" mass="3564">MSCPFLQALNMALQLRSGFWPDISFYEERL</sequence>
<accession>A0A2Z2NL90</accession>
<evidence type="ECO:0000313" key="1">
    <source>
        <dbReference type="EMBL" id="ASJ70558.1"/>
    </source>
</evidence>
<reference evidence="1 2" key="1">
    <citation type="submission" date="2016-12" db="EMBL/GenBank/DDBJ databases">
        <authorList>
            <person name="Song W.-J."/>
            <person name="Kurnit D.M."/>
        </authorList>
    </citation>
    <scope>NUCLEOTIDE SEQUENCE [LARGE SCALE GENOMIC DNA]</scope>
    <source>
        <strain evidence="1 2">IMCC3135</strain>
    </source>
</reference>
<evidence type="ECO:0000313" key="2">
    <source>
        <dbReference type="Proteomes" id="UP000250079"/>
    </source>
</evidence>
<dbReference type="EMBL" id="CP018632">
    <property type="protein sequence ID" value="ASJ70558.1"/>
    <property type="molecule type" value="Genomic_DNA"/>
</dbReference>